<dbReference type="Proteomes" id="UP001267426">
    <property type="component" value="Unassembled WGS sequence"/>
</dbReference>
<dbReference type="InterPro" id="IPR052027">
    <property type="entry name" value="PspC"/>
</dbReference>
<organism evidence="9 10">
    <name type="scientific">Rubrivirga litoralis</name>
    <dbReference type="NCBI Taxonomy" id="3075598"/>
    <lineage>
        <taxon>Bacteria</taxon>
        <taxon>Pseudomonadati</taxon>
        <taxon>Rhodothermota</taxon>
        <taxon>Rhodothermia</taxon>
        <taxon>Rhodothermales</taxon>
        <taxon>Rubricoccaceae</taxon>
        <taxon>Rubrivirga</taxon>
    </lineage>
</organism>
<feature type="transmembrane region" description="Helical" evidence="7">
    <location>
        <begin position="215"/>
        <end position="239"/>
    </location>
</feature>
<feature type="compositionally biased region" description="Basic residues" evidence="6">
    <location>
        <begin position="116"/>
        <end position="132"/>
    </location>
</feature>
<proteinExistence type="predicted"/>
<feature type="region of interest" description="Disordered" evidence="6">
    <location>
        <begin position="157"/>
        <end position="187"/>
    </location>
</feature>
<name>A0ABU3BMX5_9BACT</name>
<dbReference type="Pfam" id="PF04024">
    <property type="entry name" value="PspC"/>
    <property type="match status" value="1"/>
</dbReference>
<dbReference type="EMBL" id="JAVRHT010000003">
    <property type="protein sequence ID" value="MDT0630610.1"/>
    <property type="molecule type" value="Genomic_DNA"/>
</dbReference>
<evidence type="ECO:0000313" key="10">
    <source>
        <dbReference type="Proteomes" id="UP001267426"/>
    </source>
</evidence>
<feature type="transmembrane region" description="Helical" evidence="7">
    <location>
        <begin position="86"/>
        <end position="107"/>
    </location>
</feature>
<evidence type="ECO:0000256" key="3">
    <source>
        <dbReference type="ARBA" id="ARBA00022692"/>
    </source>
</evidence>
<feature type="transmembrane region" description="Helical" evidence="7">
    <location>
        <begin position="46"/>
        <end position="66"/>
    </location>
</feature>
<keyword evidence="5 7" id="KW-0472">Membrane</keyword>
<evidence type="ECO:0000256" key="5">
    <source>
        <dbReference type="ARBA" id="ARBA00023136"/>
    </source>
</evidence>
<sequence length="260" mass="28382">MPTRQRRRPRQDDTLDDEFSSITDEDVEAYMAEQDLEEEAEAESGFWNLQTASGMGLIGLGALYSLQQIGILEVGSDVLVQLVQVLPVFAAVLIMLTGFGVLSWSPAARRRKKARRAAQKRKAQRRKAQRKTLGREPRPDAAGRRASEAFAQAESALRGAGRTASRATAEARERRAGARRAGHERLAKDRRNRKISGVAAGMANYFGLDPTVVRIAWVAAAIFSSSAAIVPYILLAMILPNEEPLGRGGDDDPVVRVTGD</sequence>
<evidence type="ECO:0000256" key="6">
    <source>
        <dbReference type="SAM" id="MobiDB-lite"/>
    </source>
</evidence>
<accession>A0ABU3BMX5</accession>
<feature type="compositionally biased region" description="Basic and acidic residues" evidence="6">
    <location>
        <begin position="133"/>
        <end position="145"/>
    </location>
</feature>
<feature type="domain" description="Phage shock protein PspC N-terminal" evidence="8">
    <location>
        <begin position="185"/>
        <end position="242"/>
    </location>
</feature>
<keyword evidence="3 7" id="KW-0812">Transmembrane</keyword>
<reference evidence="9 10" key="1">
    <citation type="submission" date="2023-09" db="EMBL/GenBank/DDBJ databases">
        <authorList>
            <person name="Rey-Velasco X."/>
        </authorList>
    </citation>
    <scope>NUCLEOTIDE SEQUENCE [LARGE SCALE GENOMIC DNA]</scope>
    <source>
        <strain evidence="9 10">F394</strain>
    </source>
</reference>
<keyword evidence="10" id="KW-1185">Reference proteome</keyword>
<dbReference type="PANTHER" id="PTHR33885">
    <property type="entry name" value="PHAGE SHOCK PROTEIN C"/>
    <property type="match status" value="1"/>
</dbReference>
<dbReference type="InterPro" id="IPR007168">
    <property type="entry name" value="Phageshock_PspC_N"/>
</dbReference>
<keyword evidence="4 7" id="KW-1133">Transmembrane helix</keyword>
<evidence type="ECO:0000256" key="7">
    <source>
        <dbReference type="SAM" id="Phobius"/>
    </source>
</evidence>
<evidence type="ECO:0000313" key="9">
    <source>
        <dbReference type="EMBL" id="MDT0630610.1"/>
    </source>
</evidence>
<comment type="subcellular location">
    <subcellularLocation>
        <location evidence="1">Cell membrane</location>
        <topology evidence="1">Single-pass membrane protein</topology>
    </subcellularLocation>
</comment>
<evidence type="ECO:0000259" key="8">
    <source>
        <dbReference type="Pfam" id="PF04024"/>
    </source>
</evidence>
<feature type="compositionally biased region" description="Low complexity" evidence="6">
    <location>
        <begin position="157"/>
        <end position="168"/>
    </location>
</feature>
<evidence type="ECO:0000256" key="2">
    <source>
        <dbReference type="ARBA" id="ARBA00022475"/>
    </source>
</evidence>
<evidence type="ECO:0000256" key="4">
    <source>
        <dbReference type="ARBA" id="ARBA00022989"/>
    </source>
</evidence>
<dbReference type="RefSeq" id="WP_311661830.1">
    <property type="nucleotide sequence ID" value="NZ_JAVRHT010000003.1"/>
</dbReference>
<feature type="region of interest" description="Disordered" evidence="6">
    <location>
        <begin position="116"/>
        <end position="145"/>
    </location>
</feature>
<protein>
    <submittedName>
        <fullName evidence="9">PspC domain-containing protein</fullName>
    </submittedName>
</protein>
<feature type="compositionally biased region" description="Basic and acidic residues" evidence="6">
    <location>
        <begin position="169"/>
        <end position="187"/>
    </location>
</feature>
<keyword evidence="2" id="KW-1003">Cell membrane</keyword>
<dbReference type="PANTHER" id="PTHR33885:SF3">
    <property type="entry name" value="PHAGE SHOCK PROTEIN C"/>
    <property type="match status" value="1"/>
</dbReference>
<comment type="caution">
    <text evidence="9">The sequence shown here is derived from an EMBL/GenBank/DDBJ whole genome shotgun (WGS) entry which is preliminary data.</text>
</comment>
<evidence type="ECO:0000256" key="1">
    <source>
        <dbReference type="ARBA" id="ARBA00004162"/>
    </source>
</evidence>
<gene>
    <name evidence="9" type="ORF">RM540_02520</name>
</gene>